<accession>A0A0F9NC21</accession>
<dbReference type="EMBL" id="LAZR01003701">
    <property type="protein sequence ID" value="KKN15549.1"/>
    <property type="molecule type" value="Genomic_DNA"/>
</dbReference>
<reference evidence="1" key="1">
    <citation type="journal article" date="2015" name="Nature">
        <title>Complex archaea that bridge the gap between prokaryotes and eukaryotes.</title>
        <authorList>
            <person name="Spang A."/>
            <person name="Saw J.H."/>
            <person name="Jorgensen S.L."/>
            <person name="Zaremba-Niedzwiedzka K."/>
            <person name="Martijn J."/>
            <person name="Lind A.E."/>
            <person name="van Eijk R."/>
            <person name="Schleper C."/>
            <person name="Guy L."/>
            <person name="Ettema T.J."/>
        </authorList>
    </citation>
    <scope>NUCLEOTIDE SEQUENCE</scope>
</reference>
<dbReference type="AlphaFoldDB" id="A0A0F9NC21"/>
<comment type="caution">
    <text evidence="1">The sequence shown here is derived from an EMBL/GenBank/DDBJ whole genome shotgun (WGS) entry which is preliminary data.</text>
</comment>
<name>A0A0F9NC21_9ZZZZ</name>
<gene>
    <name evidence="1" type="ORF">LCGC14_0984940</name>
</gene>
<organism evidence="1">
    <name type="scientific">marine sediment metagenome</name>
    <dbReference type="NCBI Taxonomy" id="412755"/>
    <lineage>
        <taxon>unclassified sequences</taxon>
        <taxon>metagenomes</taxon>
        <taxon>ecological metagenomes</taxon>
    </lineage>
</organism>
<evidence type="ECO:0000313" key="1">
    <source>
        <dbReference type="EMBL" id="KKN15549.1"/>
    </source>
</evidence>
<proteinExistence type="predicted"/>
<sequence length="147" mass="16086">MKRTLYLIINSYSGEAKLRKSADPGWGELAIKLVVSFPEPPPIPQVVVELPAFDLPTPVVTQAAEYGLHWALGAGLLTTASVNAKGEMEFDLTEKGLDVVTQGASPDSSPYDLYYAFQGKYGLRGISMRHQGPAINERLQRLQEVEP</sequence>
<protein>
    <submittedName>
        <fullName evidence="1">Uncharacterized protein</fullName>
    </submittedName>
</protein>